<evidence type="ECO:0000313" key="3">
    <source>
        <dbReference type="Proteomes" id="UP000316541"/>
    </source>
</evidence>
<evidence type="ECO:0000313" key="2">
    <source>
        <dbReference type="EMBL" id="TQS17887.1"/>
    </source>
</evidence>
<name>A0A544YMC9_9ACTN</name>
<feature type="domain" description="XdhC Rossmann" evidence="1">
    <location>
        <begin position="28"/>
        <end position="163"/>
    </location>
</feature>
<dbReference type="PANTHER" id="PTHR30388:SF6">
    <property type="entry name" value="XANTHINE DEHYDROGENASE SUBUNIT A-RELATED"/>
    <property type="match status" value="1"/>
</dbReference>
<dbReference type="Proteomes" id="UP000316541">
    <property type="component" value="Unassembled WGS sequence"/>
</dbReference>
<protein>
    <submittedName>
        <fullName evidence="2">Xanthine dehydrogenase</fullName>
    </submittedName>
</protein>
<dbReference type="InterPro" id="IPR052698">
    <property type="entry name" value="MoCofactor_Util/Proc"/>
</dbReference>
<reference evidence="2 3" key="1">
    <citation type="submission" date="2019-07" db="EMBL/GenBank/DDBJ databases">
        <title>Microbispora hainanensis DSM 45428.</title>
        <authorList>
            <person name="Thawai C."/>
        </authorList>
    </citation>
    <scope>NUCLEOTIDE SEQUENCE [LARGE SCALE GENOMIC DNA]</scope>
    <source>
        <strain evidence="2 3">DSM 45428</strain>
    </source>
</reference>
<dbReference type="InterPro" id="IPR027051">
    <property type="entry name" value="XdhC_Rossmann_dom"/>
</dbReference>
<accession>A0A544YMC9</accession>
<dbReference type="AlphaFoldDB" id="A0A544YMC9"/>
<dbReference type="RefSeq" id="WP_142622665.1">
    <property type="nucleotide sequence ID" value="NZ_VIRM01000039.1"/>
</dbReference>
<dbReference type="PANTHER" id="PTHR30388">
    <property type="entry name" value="ALDEHYDE OXIDOREDUCTASE MOLYBDENUM COFACTOR ASSEMBLY PROTEIN"/>
    <property type="match status" value="1"/>
</dbReference>
<gene>
    <name evidence="2" type="ORF">FLX08_26960</name>
</gene>
<dbReference type="Pfam" id="PF13478">
    <property type="entry name" value="XdhC_C"/>
    <property type="match status" value="1"/>
</dbReference>
<evidence type="ECO:0000259" key="1">
    <source>
        <dbReference type="Pfam" id="PF13478"/>
    </source>
</evidence>
<dbReference type="Gene3D" id="3.40.50.720">
    <property type="entry name" value="NAD(P)-binding Rossmann-like Domain"/>
    <property type="match status" value="1"/>
</dbReference>
<proteinExistence type="predicted"/>
<comment type="caution">
    <text evidence="2">The sequence shown here is derived from an EMBL/GenBank/DDBJ whole genome shotgun (WGS) entry which is preliminary data.</text>
</comment>
<organism evidence="2 3">
    <name type="scientific">Microbispora hainanensis</name>
    <dbReference type="NCBI Taxonomy" id="568844"/>
    <lineage>
        <taxon>Bacteria</taxon>
        <taxon>Bacillati</taxon>
        <taxon>Actinomycetota</taxon>
        <taxon>Actinomycetes</taxon>
        <taxon>Streptosporangiales</taxon>
        <taxon>Streptosporangiaceae</taxon>
        <taxon>Microbispora</taxon>
    </lineage>
</organism>
<sequence>MSHSHDEDPACAAAHGDVRPEETGRRTLVAVFASPVADHLLRFGVELGFRPILLEPDPDRGPGGLPAGPVTVVRELGDHLDGTADVVVTDHHRAEIGPILRDVLAGPARWIGIMGSPHHEGPHVRALTELGVPPEEIARVHRPIGLNIGSRTPAEIAVATLAGLIADRNGRPGGFAH</sequence>
<dbReference type="EMBL" id="VIRM01000039">
    <property type="protein sequence ID" value="TQS17887.1"/>
    <property type="molecule type" value="Genomic_DNA"/>
</dbReference>